<dbReference type="InterPro" id="IPR002659">
    <property type="entry name" value="Glyco_trans_31"/>
</dbReference>
<evidence type="ECO:0000256" key="4">
    <source>
        <dbReference type="ARBA" id="ARBA00022679"/>
    </source>
</evidence>
<dbReference type="EMBL" id="JBJKFK010001845">
    <property type="protein sequence ID" value="KAL3312128.1"/>
    <property type="molecule type" value="Genomic_DNA"/>
</dbReference>
<dbReference type="GO" id="GO:0016757">
    <property type="term" value="F:glycosyltransferase activity"/>
    <property type="evidence" value="ECO:0007669"/>
    <property type="project" value="UniProtKB-KW"/>
</dbReference>
<evidence type="ECO:0000256" key="9">
    <source>
        <dbReference type="ARBA" id="ARBA00023136"/>
    </source>
</evidence>
<proteinExistence type="inferred from homology"/>
<evidence type="ECO:0000256" key="3">
    <source>
        <dbReference type="ARBA" id="ARBA00022676"/>
    </source>
</evidence>
<dbReference type="Pfam" id="PF01762">
    <property type="entry name" value="Galactosyl_T"/>
    <property type="match status" value="1"/>
</dbReference>
<dbReference type="PANTHER" id="PTHR11214">
    <property type="entry name" value="BETA-1,3-N-ACETYLGLUCOSAMINYLTRANSFERASE"/>
    <property type="match status" value="1"/>
</dbReference>
<evidence type="ECO:0000256" key="8">
    <source>
        <dbReference type="ARBA" id="ARBA00023034"/>
    </source>
</evidence>
<evidence type="ECO:0000256" key="2">
    <source>
        <dbReference type="ARBA" id="ARBA00008661"/>
    </source>
</evidence>
<comment type="caution">
    <text evidence="11">The sequence shown here is derived from an EMBL/GenBank/DDBJ whole genome shotgun (WGS) entry which is preliminary data.</text>
</comment>
<sequence length="189" mass="22004">MTDLQQKLAKSSQSKNYQRYPQLVDIPDFVNRINRGDPVSEIPMNDMSLFLVARPPDQSHLTGRAGSVLNEYNDKNKSQEIFRKVLKESETHQDILLGSYFDSYYNLTEKCITSWRWISQFCPNAQTVLVMDDDMWLDLMEIAEFLDSLTERQRLNIAAGALKDSSIVFRPTSTFSHYRWAVHPSDFPW</sequence>
<evidence type="ECO:0000256" key="10">
    <source>
        <dbReference type="RuleBase" id="RU363063"/>
    </source>
</evidence>
<dbReference type="PANTHER" id="PTHR11214:SF314">
    <property type="entry name" value="HEXOSYLTRANSFERASE"/>
    <property type="match status" value="1"/>
</dbReference>
<evidence type="ECO:0000313" key="12">
    <source>
        <dbReference type="Proteomes" id="UP001626550"/>
    </source>
</evidence>
<comment type="subcellular location">
    <subcellularLocation>
        <location evidence="1 10">Golgi apparatus membrane</location>
        <topology evidence="1 10">Single-pass type II membrane protein</topology>
    </subcellularLocation>
</comment>
<feature type="non-terminal residue" evidence="11">
    <location>
        <position position="189"/>
    </location>
</feature>
<dbReference type="Proteomes" id="UP001626550">
    <property type="component" value="Unassembled WGS sequence"/>
</dbReference>
<comment type="similarity">
    <text evidence="2 10">Belongs to the glycosyltransferase 31 family.</text>
</comment>
<keyword evidence="7" id="KW-1133">Transmembrane helix</keyword>
<keyword evidence="3 10" id="KW-0328">Glycosyltransferase</keyword>
<evidence type="ECO:0000256" key="1">
    <source>
        <dbReference type="ARBA" id="ARBA00004323"/>
    </source>
</evidence>
<keyword evidence="5" id="KW-0812">Transmembrane</keyword>
<evidence type="ECO:0000256" key="5">
    <source>
        <dbReference type="ARBA" id="ARBA00022692"/>
    </source>
</evidence>
<protein>
    <recommendedName>
        <fullName evidence="10">Hexosyltransferase</fullName>
        <ecNumber evidence="10">2.4.1.-</ecNumber>
    </recommendedName>
</protein>
<dbReference type="EC" id="2.4.1.-" evidence="10"/>
<keyword evidence="6" id="KW-0735">Signal-anchor</keyword>
<dbReference type="GO" id="GO:0000139">
    <property type="term" value="C:Golgi membrane"/>
    <property type="evidence" value="ECO:0007669"/>
    <property type="project" value="UniProtKB-SubCell"/>
</dbReference>
<organism evidence="11 12">
    <name type="scientific">Cichlidogyrus casuarinus</name>
    <dbReference type="NCBI Taxonomy" id="1844966"/>
    <lineage>
        <taxon>Eukaryota</taxon>
        <taxon>Metazoa</taxon>
        <taxon>Spiralia</taxon>
        <taxon>Lophotrochozoa</taxon>
        <taxon>Platyhelminthes</taxon>
        <taxon>Monogenea</taxon>
        <taxon>Monopisthocotylea</taxon>
        <taxon>Dactylogyridea</taxon>
        <taxon>Ancyrocephalidae</taxon>
        <taxon>Cichlidogyrus</taxon>
    </lineage>
</organism>
<evidence type="ECO:0000313" key="11">
    <source>
        <dbReference type="EMBL" id="KAL3312128.1"/>
    </source>
</evidence>
<name>A0ABD2PXG8_9PLAT</name>
<accession>A0ABD2PXG8</accession>
<dbReference type="AlphaFoldDB" id="A0ABD2PXG8"/>
<evidence type="ECO:0000256" key="6">
    <source>
        <dbReference type="ARBA" id="ARBA00022968"/>
    </source>
</evidence>
<keyword evidence="8 10" id="KW-0333">Golgi apparatus</keyword>
<keyword evidence="4" id="KW-0808">Transferase</keyword>
<gene>
    <name evidence="11" type="ORF">Ciccas_009285</name>
</gene>
<evidence type="ECO:0000256" key="7">
    <source>
        <dbReference type="ARBA" id="ARBA00022989"/>
    </source>
</evidence>
<keyword evidence="9" id="KW-0472">Membrane</keyword>
<reference evidence="11 12" key="1">
    <citation type="submission" date="2024-11" db="EMBL/GenBank/DDBJ databases">
        <title>Adaptive evolution of stress response genes in parasites aligns with host niche diversity.</title>
        <authorList>
            <person name="Hahn C."/>
            <person name="Resl P."/>
        </authorList>
    </citation>
    <scope>NUCLEOTIDE SEQUENCE [LARGE SCALE GENOMIC DNA]</scope>
    <source>
        <strain evidence="11">EGGRZ-B1_66</strain>
        <tissue evidence="11">Body</tissue>
    </source>
</reference>
<keyword evidence="12" id="KW-1185">Reference proteome</keyword>